<organism evidence="2 3">
    <name type="scientific">Flavobacterium zubiriense</name>
    <dbReference type="NCBI Taxonomy" id="3138075"/>
    <lineage>
        <taxon>Bacteria</taxon>
        <taxon>Pseudomonadati</taxon>
        <taxon>Bacteroidota</taxon>
        <taxon>Flavobacteriia</taxon>
        <taxon>Flavobacteriales</taxon>
        <taxon>Flavobacteriaceae</taxon>
        <taxon>Flavobacterium</taxon>
    </lineage>
</organism>
<comment type="caution">
    <text evidence="2">The sequence shown here is derived from an EMBL/GenBank/DDBJ whole genome shotgun (WGS) entry which is preliminary data.</text>
</comment>
<name>A0ABV4T7F6_9FLAO</name>
<evidence type="ECO:0000256" key="1">
    <source>
        <dbReference type="SAM" id="Phobius"/>
    </source>
</evidence>
<reference evidence="2 3" key="1">
    <citation type="submission" date="2024-04" db="EMBL/GenBank/DDBJ databases">
        <title>New Clade of Flavobacterium.</title>
        <authorList>
            <person name="Matos L."/>
            <person name="Proenca D.N."/>
            <person name="Fransisco R.M."/>
            <person name="Chung A.P."/>
            <person name="Maccario L."/>
            <person name="Sorensen S.J."/>
            <person name="Morais P.V."/>
        </authorList>
    </citation>
    <scope>NUCLEOTIDE SEQUENCE [LARGE SCALE GENOMIC DNA]</scope>
    <source>
        <strain evidence="2 3">FZUC8N2.13</strain>
    </source>
</reference>
<sequence>MTTFLVIFTIFYIGFRPLSFVFGDMGTYAEIFNKYQLGIDNSYFKEDYLFEFFIRTCAQTMSVEVFFLLCAILYVLPLWVACKKWFKDYAFYAFLALITSFSFWSFGTNGIRNGIATSIFLYALSRDKLSIKILFIIIAFGFHKSIAIPVAALILTYFYSNPKKYFYGWLLCIPLSLVSGGFWEGLFAGFMADERSSYLTDGNINNDSFSSSGFRWDFLLYSASAVYTAYFFIFKKNFTDQRYNRLVCVYLAANAFWVLVIRANFSNRFAYLSWFMMGIVIVYPFLTKIQIKKQHQVLGLVLLAYFGFTFLMNVILV</sequence>
<evidence type="ECO:0000313" key="3">
    <source>
        <dbReference type="Proteomes" id="UP001574169"/>
    </source>
</evidence>
<evidence type="ECO:0000313" key="2">
    <source>
        <dbReference type="EMBL" id="MFA9189953.1"/>
    </source>
</evidence>
<feature type="transmembrane region" description="Helical" evidence="1">
    <location>
        <begin position="89"/>
        <end position="111"/>
    </location>
</feature>
<keyword evidence="1" id="KW-0472">Membrane</keyword>
<feature type="transmembrane region" description="Helical" evidence="1">
    <location>
        <begin position="246"/>
        <end position="263"/>
    </location>
</feature>
<feature type="transmembrane region" description="Helical" evidence="1">
    <location>
        <begin position="165"/>
        <end position="183"/>
    </location>
</feature>
<keyword evidence="3" id="KW-1185">Reference proteome</keyword>
<gene>
    <name evidence="2" type="ORF">AAGV28_01100</name>
</gene>
<dbReference type="InterPro" id="IPR049458">
    <property type="entry name" value="EpsG-like"/>
</dbReference>
<protein>
    <submittedName>
        <fullName evidence="2">EpsG family protein</fullName>
    </submittedName>
</protein>
<keyword evidence="1" id="KW-1133">Transmembrane helix</keyword>
<dbReference type="EMBL" id="JBCFQL010000001">
    <property type="protein sequence ID" value="MFA9189953.1"/>
    <property type="molecule type" value="Genomic_DNA"/>
</dbReference>
<keyword evidence="1" id="KW-0812">Transmembrane</keyword>
<feature type="transmembrane region" description="Helical" evidence="1">
    <location>
        <begin position="65"/>
        <end position="82"/>
    </location>
</feature>
<proteinExistence type="predicted"/>
<dbReference type="Pfam" id="PF14897">
    <property type="entry name" value="EpsG"/>
    <property type="match status" value="1"/>
</dbReference>
<feature type="transmembrane region" description="Helical" evidence="1">
    <location>
        <begin position="298"/>
        <end position="316"/>
    </location>
</feature>
<accession>A0ABV4T7F6</accession>
<feature type="transmembrane region" description="Helical" evidence="1">
    <location>
        <begin position="269"/>
        <end position="286"/>
    </location>
</feature>
<dbReference type="Proteomes" id="UP001574169">
    <property type="component" value="Unassembled WGS sequence"/>
</dbReference>
<feature type="transmembrane region" description="Helical" evidence="1">
    <location>
        <begin position="218"/>
        <end position="234"/>
    </location>
</feature>
<feature type="transmembrane region" description="Helical" evidence="1">
    <location>
        <begin position="131"/>
        <end position="158"/>
    </location>
</feature>
<dbReference type="RefSeq" id="WP_373404984.1">
    <property type="nucleotide sequence ID" value="NZ_JBCFQL010000001.1"/>
</dbReference>